<dbReference type="EMBL" id="JAJAWG010000007">
    <property type="protein sequence ID" value="MCB5196854.1"/>
    <property type="molecule type" value="Genomic_DNA"/>
</dbReference>
<gene>
    <name evidence="3" type="ORF">LG219_11300</name>
</gene>
<dbReference type="Proteomes" id="UP001198034">
    <property type="component" value="Unassembled WGS sequence"/>
</dbReference>
<accession>A0ABS8BMA7</accession>
<evidence type="ECO:0000256" key="1">
    <source>
        <dbReference type="SAM" id="SignalP"/>
    </source>
</evidence>
<dbReference type="RefSeq" id="WP_226764595.1">
    <property type="nucleotide sequence ID" value="NZ_JAJAWG010000007.1"/>
</dbReference>
<feature type="chain" id="PRO_5046859500" evidence="1">
    <location>
        <begin position="23"/>
        <end position="152"/>
    </location>
</feature>
<feature type="domain" description="Spore coat protein U/FanG" evidence="2">
    <location>
        <begin position="26"/>
        <end position="149"/>
    </location>
</feature>
<protein>
    <submittedName>
        <fullName evidence="3">Spore coat U domain-containing protein</fullName>
    </submittedName>
</protein>
<comment type="caution">
    <text evidence="3">The sequence shown here is derived from an EMBL/GenBank/DDBJ whole genome shotgun (WGS) entry which is preliminary data.</text>
</comment>
<reference evidence="3 4" key="1">
    <citation type="submission" date="2021-10" db="EMBL/GenBank/DDBJ databases">
        <authorList>
            <person name="Chen M."/>
        </authorList>
    </citation>
    <scope>NUCLEOTIDE SEQUENCE [LARGE SCALE GENOMIC DNA]</scope>
    <source>
        <strain evidence="3 4">H3-26</strain>
    </source>
</reference>
<dbReference type="InterPro" id="IPR053167">
    <property type="entry name" value="Spore_coat_component"/>
</dbReference>
<dbReference type="PANTHER" id="PTHR37089:SF3">
    <property type="entry name" value="EXPORTED PROTEIN"/>
    <property type="match status" value="1"/>
</dbReference>
<keyword evidence="1" id="KW-0732">Signal</keyword>
<evidence type="ECO:0000313" key="4">
    <source>
        <dbReference type="Proteomes" id="UP001198034"/>
    </source>
</evidence>
<dbReference type="Pfam" id="PF05229">
    <property type="entry name" value="SCPU"/>
    <property type="match status" value="1"/>
</dbReference>
<sequence>MNKKLTQSLAIALVLLSSTSFAATKDVIINANVVGTCAFADASPITIDFGSLQAGTAPANKTGIAQFWCSNGTSYTLTTNNGSNPIDTQKNLVSGGNKIPYSLVLDDKATGTGTGKNTAINVVLTATIAEAALEDAPVANNYTDTVTLTLNP</sequence>
<proteinExistence type="predicted"/>
<dbReference type="PANTHER" id="PTHR37089">
    <property type="entry name" value="PROTEIN U-RELATED"/>
    <property type="match status" value="1"/>
</dbReference>
<evidence type="ECO:0000313" key="3">
    <source>
        <dbReference type="EMBL" id="MCB5196854.1"/>
    </source>
</evidence>
<dbReference type="InterPro" id="IPR036937">
    <property type="entry name" value="Adhesion_dom_fimbrial_sf"/>
</dbReference>
<feature type="signal peptide" evidence="1">
    <location>
        <begin position="1"/>
        <end position="22"/>
    </location>
</feature>
<dbReference type="Gene3D" id="2.60.40.1090">
    <property type="entry name" value="Fimbrial-type adhesion domain"/>
    <property type="match status" value="1"/>
</dbReference>
<keyword evidence="4" id="KW-1185">Reference proteome</keyword>
<dbReference type="InterPro" id="IPR007893">
    <property type="entry name" value="Spore_coat_U/FanG"/>
</dbReference>
<evidence type="ECO:0000259" key="2">
    <source>
        <dbReference type="Pfam" id="PF05229"/>
    </source>
</evidence>
<organism evidence="3 4">
    <name type="scientific">Deefgea salmonis</name>
    <dbReference type="NCBI Taxonomy" id="2875502"/>
    <lineage>
        <taxon>Bacteria</taxon>
        <taxon>Pseudomonadati</taxon>
        <taxon>Pseudomonadota</taxon>
        <taxon>Betaproteobacteria</taxon>
        <taxon>Neisseriales</taxon>
        <taxon>Chitinibacteraceae</taxon>
        <taxon>Deefgea</taxon>
    </lineage>
</organism>
<name>A0ABS8BMA7_9NEIS</name>